<feature type="signal peptide" evidence="1">
    <location>
        <begin position="1"/>
        <end position="18"/>
    </location>
</feature>
<evidence type="ECO:0000313" key="3">
    <source>
        <dbReference type="Proteomes" id="UP001155546"/>
    </source>
</evidence>
<evidence type="ECO:0000313" key="2">
    <source>
        <dbReference type="EMBL" id="MCT7942180.1"/>
    </source>
</evidence>
<keyword evidence="1" id="KW-0732">Signal</keyword>
<feature type="chain" id="PRO_5040951488" description="Solute-binding protein family 3/N-terminal domain-containing protein" evidence="1">
    <location>
        <begin position="19"/>
        <end position="238"/>
    </location>
</feature>
<sequence>MIYRIVALLTFLLLSEFAAGQDSFTNDSVNTVQPVGDFEVIAVEYPPFTTMEEPEHGVNFLLLDELIIRHDMHKLTPLFLPPARAQLQVQSGRWCLSFFPPPEYLPSTFLPLSDQKVILGLFRRTESSMFDWQHLSELKGQKLGIMRYKREGAFQKQFIDAGIEIVQVESLAQGFKMLQYNRIDLVFSNQFPEFLKHLSESERALFQFSNTSIMEVNVGVYINNKCLEQFRSLLPSTQ</sequence>
<keyword evidence="3" id="KW-1185">Reference proteome</keyword>
<dbReference type="Proteomes" id="UP001155546">
    <property type="component" value="Unassembled WGS sequence"/>
</dbReference>
<comment type="caution">
    <text evidence="2">The sequence shown here is derived from an EMBL/GenBank/DDBJ whole genome shotgun (WGS) entry which is preliminary data.</text>
</comment>
<dbReference type="SUPFAM" id="SSF53850">
    <property type="entry name" value="Periplasmic binding protein-like II"/>
    <property type="match status" value="1"/>
</dbReference>
<reference evidence="2" key="1">
    <citation type="journal article" date="2023" name="Int. J. Syst. Evol. Microbiol.">
        <title>&lt;i&gt;Shewanella septentrionalis&lt;/i&gt; sp. nov. and &lt;i&gt;Shewanella holmiensis&lt;/i&gt; sp. nov., isolated from Baltic Sea water and sediments.</title>
        <authorList>
            <person name="Martin-Rodriguez A.J."/>
            <person name="Thorell K."/>
            <person name="Joffre E."/>
            <person name="Jensie-Markopoulos S."/>
            <person name="Moore E.R.B."/>
            <person name="Sjoling A."/>
        </authorList>
    </citation>
    <scope>NUCLEOTIDE SEQUENCE</scope>
    <source>
        <strain evidence="2">SP1S2-7</strain>
    </source>
</reference>
<proteinExistence type="predicted"/>
<dbReference type="AlphaFoldDB" id="A0A9X2WMU8"/>
<accession>A0A9X2WMU8</accession>
<name>A0A9X2WMU8_9GAMM</name>
<gene>
    <name evidence="2" type="ORF">NE535_10295</name>
</gene>
<protein>
    <recommendedName>
        <fullName evidence="4">Solute-binding protein family 3/N-terminal domain-containing protein</fullName>
    </recommendedName>
</protein>
<organism evidence="2 3">
    <name type="scientific">Shewanella holmiensis</name>
    <dbReference type="NCBI Taxonomy" id="2952222"/>
    <lineage>
        <taxon>Bacteria</taxon>
        <taxon>Pseudomonadati</taxon>
        <taxon>Pseudomonadota</taxon>
        <taxon>Gammaproteobacteria</taxon>
        <taxon>Alteromonadales</taxon>
        <taxon>Shewanellaceae</taxon>
        <taxon>Shewanella</taxon>
    </lineage>
</organism>
<evidence type="ECO:0000256" key="1">
    <source>
        <dbReference type="SAM" id="SignalP"/>
    </source>
</evidence>
<evidence type="ECO:0008006" key="4">
    <source>
        <dbReference type="Google" id="ProtNLM"/>
    </source>
</evidence>
<dbReference type="RefSeq" id="WP_261298557.1">
    <property type="nucleotide sequence ID" value="NZ_JAMTCD010000011.1"/>
</dbReference>
<dbReference type="EMBL" id="JAMTCD010000011">
    <property type="protein sequence ID" value="MCT7942180.1"/>
    <property type="molecule type" value="Genomic_DNA"/>
</dbReference>